<gene>
    <name evidence="2" type="ORF">Ga0080574_TMP4702</name>
</gene>
<feature type="domain" description="SnoaL-like" evidence="1">
    <location>
        <begin position="188"/>
        <end position="292"/>
    </location>
</feature>
<keyword evidence="3" id="KW-1185">Reference proteome</keyword>
<organism evidence="2 3">
    <name type="scientific">Salipiger abyssi</name>
    <dbReference type="NCBI Taxonomy" id="1250539"/>
    <lineage>
        <taxon>Bacteria</taxon>
        <taxon>Pseudomonadati</taxon>
        <taxon>Pseudomonadota</taxon>
        <taxon>Alphaproteobacteria</taxon>
        <taxon>Rhodobacterales</taxon>
        <taxon>Roseobacteraceae</taxon>
        <taxon>Salipiger</taxon>
    </lineage>
</organism>
<evidence type="ECO:0000259" key="1">
    <source>
        <dbReference type="Pfam" id="PF12680"/>
    </source>
</evidence>
<sequence>MQGQHGEDYPAFLRAMAGTLWTERALDAGLAGICHPQLIHRQAQAMGFGAGAIRAEAVELLAALPDLAVRTEDAICSGAPRLGLLGSQRLLMQGSHDGAGAFGAPCGRRLRFRAMADIYAKDGRISEIWALRDSGAILRQLGLRVSDWARERAACLDPEDGPFHPGLDQPGPYTGQGNGNHWGMAFAALIERIMAAGFSEIPAQYDPAARLAYPGGVAAQGPGGAERFWFGLRAAFPDARFVIHHRIGREDRLLPPRAALRWSLTGRHSGWGAFGRPSGAEVHVMGISHAEFGPSGLRREWTLYDEAAVWMQIHAPRHAAPVARVVAAE</sequence>
<dbReference type="Proteomes" id="UP000187059">
    <property type="component" value="Chromosome"/>
</dbReference>
<dbReference type="InterPro" id="IPR037401">
    <property type="entry name" value="SnoaL-like"/>
</dbReference>
<dbReference type="OrthoDB" id="2769928at2"/>
<dbReference type="KEGG" id="paby:Ga0080574_TMP4702"/>
<name>A0A1P8V0B2_9RHOB</name>
<reference evidence="2 3" key="1">
    <citation type="submission" date="2016-04" db="EMBL/GenBank/DDBJ databases">
        <title>Deep-sea bacteria in the southern Pacific.</title>
        <authorList>
            <person name="Tang K."/>
        </authorList>
    </citation>
    <scope>NUCLEOTIDE SEQUENCE [LARGE SCALE GENOMIC DNA]</scope>
    <source>
        <strain evidence="2 3">JLT2014</strain>
    </source>
</reference>
<protein>
    <submittedName>
        <fullName evidence="2">Putative ester cyclase</fullName>
    </submittedName>
</protein>
<dbReference type="RefSeq" id="WP_076705396.1">
    <property type="nucleotide sequence ID" value="NZ_CP015093.1"/>
</dbReference>
<accession>A0A1P8V0B2</accession>
<dbReference type="GO" id="GO:0030638">
    <property type="term" value="P:polyketide metabolic process"/>
    <property type="evidence" value="ECO:0007669"/>
    <property type="project" value="InterPro"/>
</dbReference>
<proteinExistence type="predicted"/>
<dbReference type="Pfam" id="PF12680">
    <property type="entry name" value="SnoaL_2"/>
    <property type="match status" value="1"/>
</dbReference>
<evidence type="ECO:0000313" key="3">
    <source>
        <dbReference type="Proteomes" id="UP000187059"/>
    </source>
</evidence>
<dbReference type="Pfam" id="PF07366">
    <property type="entry name" value="SnoaL"/>
    <property type="match status" value="1"/>
</dbReference>
<evidence type="ECO:0000313" key="2">
    <source>
        <dbReference type="EMBL" id="APZ55036.1"/>
    </source>
</evidence>
<dbReference type="STRING" id="1250539.Ga0080574_TMP4702"/>
<dbReference type="AlphaFoldDB" id="A0A1P8V0B2"/>
<dbReference type="InterPro" id="IPR009959">
    <property type="entry name" value="Cyclase_SnoaL-like"/>
</dbReference>
<dbReference type="PANTHER" id="PTHR38436:SF1">
    <property type="entry name" value="ESTER CYCLASE"/>
    <property type="match status" value="1"/>
</dbReference>
<dbReference type="EMBL" id="CP015093">
    <property type="protein sequence ID" value="APZ55036.1"/>
    <property type="molecule type" value="Genomic_DNA"/>
</dbReference>
<dbReference type="InterPro" id="IPR032710">
    <property type="entry name" value="NTF2-like_dom_sf"/>
</dbReference>
<dbReference type="SUPFAM" id="SSF54427">
    <property type="entry name" value="NTF2-like"/>
    <property type="match status" value="2"/>
</dbReference>
<dbReference type="PANTHER" id="PTHR38436">
    <property type="entry name" value="POLYKETIDE CYCLASE SNOAL-LIKE DOMAIN"/>
    <property type="match status" value="1"/>
</dbReference>
<dbReference type="Gene3D" id="3.10.450.50">
    <property type="match status" value="2"/>
</dbReference>